<proteinExistence type="inferred from homology"/>
<dbReference type="Gene3D" id="1.20.1050.10">
    <property type="match status" value="2"/>
</dbReference>
<comment type="subcellular location">
    <subcellularLocation>
        <location evidence="1">Cytoplasm</location>
    </subcellularLocation>
</comment>
<reference evidence="9" key="1">
    <citation type="submission" date="2025-08" db="UniProtKB">
        <authorList>
            <consortium name="RefSeq"/>
        </authorList>
    </citation>
    <scope>IDENTIFICATION</scope>
</reference>
<dbReference type="CDD" id="cd03183">
    <property type="entry name" value="GST_C_Theta"/>
    <property type="match status" value="1"/>
</dbReference>
<dbReference type="OrthoDB" id="422574at2759"/>
<keyword evidence="6" id="KW-0808">Transferase</keyword>
<dbReference type="SUPFAM" id="SSF47616">
    <property type="entry name" value="GST C-terminal domain-like"/>
    <property type="match status" value="2"/>
</dbReference>
<evidence type="ECO:0000256" key="1">
    <source>
        <dbReference type="ARBA" id="ARBA00004496"/>
    </source>
</evidence>
<gene>
    <name evidence="9" type="primary">LOC103213319</name>
</gene>
<keyword evidence="5" id="KW-0963">Cytoplasm</keyword>
<evidence type="ECO:0000313" key="8">
    <source>
        <dbReference type="Proteomes" id="UP000694850"/>
    </source>
</evidence>
<dbReference type="InterPro" id="IPR040077">
    <property type="entry name" value="GST_C_Theta"/>
</dbReference>
<comment type="catalytic activity">
    <reaction evidence="7">
        <text>RX + glutathione = an S-substituted glutathione + a halide anion + H(+)</text>
        <dbReference type="Rhea" id="RHEA:16437"/>
        <dbReference type="ChEBI" id="CHEBI:15378"/>
        <dbReference type="ChEBI" id="CHEBI:16042"/>
        <dbReference type="ChEBI" id="CHEBI:17792"/>
        <dbReference type="ChEBI" id="CHEBI:57925"/>
        <dbReference type="ChEBI" id="CHEBI:90779"/>
        <dbReference type="EC" id="2.5.1.18"/>
    </reaction>
</comment>
<keyword evidence="8" id="KW-1185">Reference proteome</keyword>
<dbReference type="Proteomes" id="UP000694850">
    <property type="component" value="Unplaced"/>
</dbReference>
<dbReference type="RefSeq" id="XP_007957334.2">
    <property type="nucleotide sequence ID" value="XM_007959143.2"/>
</dbReference>
<dbReference type="GO" id="GO:0004364">
    <property type="term" value="F:glutathione transferase activity"/>
    <property type="evidence" value="ECO:0007669"/>
    <property type="project" value="UniProtKB-EC"/>
</dbReference>
<dbReference type="InterPro" id="IPR004046">
    <property type="entry name" value="GST_C"/>
</dbReference>
<dbReference type="PROSITE" id="PS50405">
    <property type="entry name" value="GST_CTER"/>
    <property type="match status" value="1"/>
</dbReference>
<comment type="subunit">
    <text evidence="3">Homodimer.</text>
</comment>
<dbReference type="PROSITE" id="PS50404">
    <property type="entry name" value="GST_NTER"/>
    <property type="match status" value="1"/>
</dbReference>
<dbReference type="GeneID" id="103213319"/>
<dbReference type="PANTHER" id="PTHR43917">
    <property type="match status" value="1"/>
</dbReference>
<dbReference type="Pfam" id="PF00043">
    <property type="entry name" value="GST_C"/>
    <property type="match status" value="1"/>
</dbReference>
<evidence type="ECO:0000256" key="7">
    <source>
        <dbReference type="ARBA" id="ARBA00047960"/>
    </source>
</evidence>
<evidence type="ECO:0000313" key="9">
    <source>
        <dbReference type="RefSeq" id="XP_007957334.2"/>
    </source>
</evidence>
<comment type="similarity">
    <text evidence="2">Belongs to the GST superfamily. Theta family.</text>
</comment>
<accession>A0A8B7BBF4</accession>
<organism evidence="8 9">
    <name type="scientific">Orycteropus afer afer</name>
    <dbReference type="NCBI Taxonomy" id="1230840"/>
    <lineage>
        <taxon>Eukaryota</taxon>
        <taxon>Metazoa</taxon>
        <taxon>Chordata</taxon>
        <taxon>Craniata</taxon>
        <taxon>Vertebrata</taxon>
        <taxon>Euteleostomi</taxon>
        <taxon>Mammalia</taxon>
        <taxon>Eutheria</taxon>
        <taxon>Afrotheria</taxon>
        <taxon>Tubulidentata</taxon>
        <taxon>Orycteropodidae</taxon>
        <taxon>Orycteropus</taxon>
    </lineage>
</organism>
<dbReference type="InterPro" id="IPR004045">
    <property type="entry name" value="Glutathione_S-Trfase_N"/>
</dbReference>
<dbReference type="InterPro" id="IPR010987">
    <property type="entry name" value="Glutathione-S-Trfase_C-like"/>
</dbReference>
<evidence type="ECO:0000256" key="6">
    <source>
        <dbReference type="ARBA" id="ARBA00022679"/>
    </source>
</evidence>
<protein>
    <recommendedName>
        <fullName evidence="4">glutathione transferase</fullName>
        <ecNumber evidence="4">2.5.1.18</ecNumber>
    </recommendedName>
</protein>
<name>A0A8B7BBF4_ORYAF</name>
<evidence type="ECO:0000256" key="3">
    <source>
        <dbReference type="ARBA" id="ARBA00011738"/>
    </source>
</evidence>
<dbReference type="FunFam" id="1.20.1050.10:FF:000008">
    <property type="entry name" value="Glutathione S-transferase theta-1"/>
    <property type="match status" value="1"/>
</dbReference>
<sequence>MGLELYMDLLSAPCRAVYIFARKNSIPFDFQFVDLLKGMTPSSWAGSRQNWLAQGHSKRPEQCPAVPFCSVAILSYLCRKYSAPSHWYPPDLHTRARVDEFLAWQHTAVQLPMSKMLWIQLLIPMITGEEVPAQKTGQILEEVNNSLQLFEEKFLQDRLFITGDHISLADLVALVAMMQPMGASYNVFNSPKLAEWRMRVEVAIGLSLFQEAHDRTTLVRVRRHLTIRATPEPAAQPPSQCTRAGSSSFPGTLSFTKHESHSDSVTRCCVHNHNSQGAPHNPQVGGKPRINSLASPPLPPSCT</sequence>
<evidence type="ECO:0000256" key="5">
    <source>
        <dbReference type="ARBA" id="ARBA00022490"/>
    </source>
</evidence>
<dbReference type="PANTHER" id="PTHR43917:SF13">
    <property type="entry name" value="GLUTATHIONE S-TRANSFERASE THETA-4-RELATED"/>
    <property type="match status" value="1"/>
</dbReference>
<dbReference type="AlphaFoldDB" id="A0A8B7BBF4"/>
<evidence type="ECO:0000256" key="2">
    <source>
        <dbReference type="ARBA" id="ARBA00009899"/>
    </source>
</evidence>
<dbReference type="Gene3D" id="3.40.30.10">
    <property type="entry name" value="Glutaredoxin"/>
    <property type="match status" value="1"/>
</dbReference>
<evidence type="ECO:0000256" key="4">
    <source>
        <dbReference type="ARBA" id="ARBA00012452"/>
    </source>
</evidence>
<dbReference type="EC" id="2.5.1.18" evidence="4"/>
<dbReference type="InterPro" id="IPR036282">
    <property type="entry name" value="Glutathione-S-Trfase_C_sf"/>
</dbReference>
<dbReference type="GO" id="GO:0005737">
    <property type="term" value="C:cytoplasm"/>
    <property type="evidence" value="ECO:0007669"/>
    <property type="project" value="UniProtKB-SubCell"/>
</dbReference>
<dbReference type="InterPro" id="IPR051369">
    <property type="entry name" value="GST_Theta"/>
</dbReference>
<dbReference type="GO" id="GO:0006749">
    <property type="term" value="P:glutathione metabolic process"/>
    <property type="evidence" value="ECO:0007669"/>
    <property type="project" value="TreeGrafter"/>
</dbReference>